<comment type="caution">
    <text evidence="1">The sequence shown here is derived from an EMBL/GenBank/DDBJ whole genome shotgun (WGS) entry which is preliminary data.</text>
</comment>
<keyword evidence="2" id="KW-1185">Reference proteome</keyword>
<organism evidence="1 2">
    <name type="scientific">Actinoplanes sandaracinus</name>
    <dbReference type="NCBI Taxonomy" id="3045177"/>
    <lineage>
        <taxon>Bacteria</taxon>
        <taxon>Bacillati</taxon>
        <taxon>Actinomycetota</taxon>
        <taxon>Actinomycetes</taxon>
        <taxon>Micromonosporales</taxon>
        <taxon>Micromonosporaceae</taxon>
        <taxon>Actinoplanes</taxon>
    </lineage>
</organism>
<evidence type="ECO:0008006" key="3">
    <source>
        <dbReference type="Google" id="ProtNLM"/>
    </source>
</evidence>
<proteinExistence type="predicted"/>
<dbReference type="Proteomes" id="UP001241758">
    <property type="component" value="Unassembled WGS sequence"/>
</dbReference>
<evidence type="ECO:0000313" key="1">
    <source>
        <dbReference type="EMBL" id="MDI6097832.1"/>
    </source>
</evidence>
<accession>A0ABT6WDT1</accession>
<gene>
    <name evidence="1" type="ORF">QLQ12_04365</name>
</gene>
<dbReference type="RefSeq" id="WP_282757216.1">
    <property type="nucleotide sequence ID" value="NZ_JASCTH010000002.1"/>
</dbReference>
<sequence>MLEFQARRERQRVGRRRIADAVQAADLPTDPEAFSTTRIFVDINVLFPFSVMDLMLALTEDGVREVLWTQAL</sequence>
<dbReference type="EMBL" id="JASCTH010000002">
    <property type="protein sequence ID" value="MDI6097832.1"/>
    <property type="molecule type" value="Genomic_DNA"/>
</dbReference>
<evidence type="ECO:0000313" key="2">
    <source>
        <dbReference type="Proteomes" id="UP001241758"/>
    </source>
</evidence>
<reference evidence="1 2" key="1">
    <citation type="submission" date="2023-05" db="EMBL/GenBank/DDBJ databases">
        <title>Actinoplanes sp. NEAU-A12 genome sequencing.</title>
        <authorList>
            <person name="Wang Z.-S."/>
        </authorList>
    </citation>
    <scope>NUCLEOTIDE SEQUENCE [LARGE SCALE GENOMIC DNA]</scope>
    <source>
        <strain evidence="1 2">NEAU-A12</strain>
    </source>
</reference>
<name>A0ABT6WDT1_9ACTN</name>
<protein>
    <recommendedName>
        <fullName evidence="3">PIN domain-containing protein</fullName>
    </recommendedName>
</protein>